<reference evidence="1" key="1">
    <citation type="submission" date="2014-01" db="EMBL/GenBank/DDBJ databases">
        <authorList>
            <person name="Aslett M."/>
        </authorList>
    </citation>
    <scope>NUCLEOTIDE SEQUENCE</scope>
</reference>
<organism evidence="1 2">
    <name type="scientific">Trichuris trichiura</name>
    <name type="common">Whipworm</name>
    <name type="synonym">Trichocephalus trichiurus</name>
    <dbReference type="NCBI Taxonomy" id="36087"/>
    <lineage>
        <taxon>Eukaryota</taxon>
        <taxon>Metazoa</taxon>
        <taxon>Ecdysozoa</taxon>
        <taxon>Nematoda</taxon>
        <taxon>Enoplea</taxon>
        <taxon>Dorylaimia</taxon>
        <taxon>Trichinellida</taxon>
        <taxon>Trichuridae</taxon>
        <taxon>Trichuris</taxon>
    </lineage>
</organism>
<dbReference type="EMBL" id="HG807542">
    <property type="protein sequence ID" value="CDW60912.1"/>
    <property type="molecule type" value="Genomic_DNA"/>
</dbReference>
<evidence type="ECO:0000313" key="2">
    <source>
        <dbReference type="Proteomes" id="UP000030665"/>
    </source>
</evidence>
<keyword evidence="2" id="KW-1185">Reference proteome</keyword>
<dbReference type="InterPro" id="IPR036412">
    <property type="entry name" value="HAD-like_sf"/>
</dbReference>
<dbReference type="Proteomes" id="UP000030665">
    <property type="component" value="Unassembled WGS sequence"/>
</dbReference>
<protein>
    <submittedName>
        <fullName evidence="1">Uncharacterized protein</fullName>
    </submittedName>
</protein>
<dbReference type="AlphaFoldDB" id="A0A077ZKM0"/>
<dbReference type="SUPFAM" id="SSF56784">
    <property type="entry name" value="HAD-like"/>
    <property type="match status" value="1"/>
</dbReference>
<name>A0A077ZKM0_TRITR</name>
<sequence>MLAFDMDGTIADLYGVNGWLSKLRKEDASPYLEAKPMWDVDKLNELINKLKQAGWEIAIITWLSKESSPEYAKAVREAKKAWLLKWGFPYDHFHGLKYGATKADAVRRKASKAILIDDNKKVREGWHLGETINPKTCDLIDFLASLL</sequence>
<dbReference type="InterPro" id="IPR023214">
    <property type="entry name" value="HAD_sf"/>
</dbReference>
<reference evidence="1" key="2">
    <citation type="submission" date="2014-03" db="EMBL/GenBank/DDBJ databases">
        <title>The whipworm genome and dual-species transcriptomics of an intimate host-pathogen interaction.</title>
        <authorList>
            <person name="Foth B.J."/>
            <person name="Tsai I.J."/>
            <person name="Reid A.J."/>
            <person name="Bancroft A.J."/>
            <person name="Nichol S."/>
            <person name="Tracey A."/>
            <person name="Holroyd N."/>
            <person name="Cotton J.A."/>
            <person name="Stanley E.J."/>
            <person name="Zarowiecki M."/>
            <person name="Liu J.Z."/>
            <person name="Huckvale T."/>
            <person name="Cooper P.J."/>
            <person name="Grencis R.K."/>
            <person name="Berriman M."/>
        </authorList>
    </citation>
    <scope>NUCLEOTIDE SEQUENCE [LARGE SCALE GENOMIC DNA]</scope>
</reference>
<dbReference type="Gene3D" id="3.40.50.1000">
    <property type="entry name" value="HAD superfamily/HAD-like"/>
    <property type="match status" value="1"/>
</dbReference>
<proteinExistence type="predicted"/>
<gene>
    <name evidence="1" type="ORF">TTRE_0000931601</name>
</gene>
<evidence type="ECO:0000313" key="1">
    <source>
        <dbReference type="EMBL" id="CDW60912.1"/>
    </source>
</evidence>
<accession>A0A077ZKM0</accession>